<evidence type="ECO:0000256" key="7">
    <source>
        <dbReference type="SAM" id="MobiDB-lite"/>
    </source>
</evidence>
<comment type="catalytic activity">
    <reaction evidence="6">
        <text>L-lysyl-[histone] + S-adenosyl-L-methionine = N(6)-methyl-L-lysyl-[histone] + S-adenosyl-L-homocysteine + H(+)</text>
        <dbReference type="Rhea" id="RHEA:10024"/>
        <dbReference type="Rhea" id="RHEA-COMP:9845"/>
        <dbReference type="Rhea" id="RHEA-COMP:9846"/>
        <dbReference type="ChEBI" id="CHEBI:15378"/>
        <dbReference type="ChEBI" id="CHEBI:29969"/>
        <dbReference type="ChEBI" id="CHEBI:57856"/>
        <dbReference type="ChEBI" id="CHEBI:59789"/>
        <dbReference type="ChEBI" id="CHEBI:61929"/>
    </reaction>
    <physiologicalReaction direction="left-to-right" evidence="6">
        <dbReference type="Rhea" id="RHEA:10025"/>
    </physiologicalReaction>
</comment>
<keyword evidence="1" id="KW-0489">Methyltransferase</keyword>
<reference evidence="9" key="1">
    <citation type="journal article" date="2019" name="G3 (Bethesda)">
        <title>Genome Assemblies of Two Rare Opportunistic Yeast Pathogens: Diutina rugosa (syn. Candida rugosa) and Trichomonascus ciferrii (syn. Candida ciferrii).</title>
        <authorList>
            <person name="Mixao V."/>
            <person name="Saus E."/>
            <person name="Hansen A.P."/>
            <person name="Lass-Florl C."/>
            <person name="Gabaldon T."/>
        </authorList>
    </citation>
    <scope>NUCLEOTIDE SEQUENCE</scope>
    <source>
        <strain evidence="9">CBS 4856</strain>
    </source>
</reference>
<dbReference type="CDD" id="cd20071">
    <property type="entry name" value="SET_SMYD"/>
    <property type="match status" value="1"/>
</dbReference>
<feature type="compositionally biased region" description="Basic and acidic residues" evidence="7">
    <location>
        <begin position="427"/>
        <end position="438"/>
    </location>
</feature>
<dbReference type="GO" id="GO:0042799">
    <property type="term" value="F:histone H4K20 methyltransferase activity"/>
    <property type="evidence" value="ECO:0007669"/>
    <property type="project" value="TreeGrafter"/>
</dbReference>
<dbReference type="PANTHER" id="PTHR46402">
    <property type="entry name" value="SET AND MYND DOMAIN-CONTAINING PROTEIN 5"/>
    <property type="match status" value="1"/>
</dbReference>
<evidence type="ECO:0000313" key="10">
    <source>
        <dbReference type="Proteomes" id="UP000761534"/>
    </source>
</evidence>
<evidence type="ECO:0000259" key="8">
    <source>
        <dbReference type="PROSITE" id="PS50280"/>
    </source>
</evidence>
<dbReference type="Gene3D" id="2.170.270.10">
    <property type="entry name" value="SET domain"/>
    <property type="match status" value="1"/>
</dbReference>
<evidence type="ECO:0000256" key="3">
    <source>
        <dbReference type="ARBA" id="ARBA00022691"/>
    </source>
</evidence>
<dbReference type="GO" id="GO:0045814">
    <property type="term" value="P:negative regulation of gene expression, epigenetic"/>
    <property type="evidence" value="ECO:0007669"/>
    <property type="project" value="TreeGrafter"/>
</dbReference>
<evidence type="ECO:0000256" key="4">
    <source>
        <dbReference type="ARBA" id="ARBA00042380"/>
    </source>
</evidence>
<dbReference type="SMART" id="SM00317">
    <property type="entry name" value="SET"/>
    <property type="match status" value="1"/>
</dbReference>
<evidence type="ECO:0000256" key="5">
    <source>
        <dbReference type="ARBA" id="ARBA00044528"/>
    </source>
</evidence>
<proteinExistence type="predicted"/>
<dbReference type="GO" id="GO:0032259">
    <property type="term" value="P:methylation"/>
    <property type="evidence" value="ECO:0007669"/>
    <property type="project" value="UniProtKB-KW"/>
</dbReference>
<organism evidence="9 10">
    <name type="scientific">Trichomonascus ciferrii</name>
    <dbReference type="NCBI Taxonomy" id="44093"/>
    <lineage>
        <taxon>Eukaryota</taxon>
        <taxon>Fungi</taxon>
        <taxon>Dikarya</taxon>
        <taxon>Ascomycota</taxon>
        <taxon>Saccharomycotina</taxon>
        <taxon>Dipodascomycetes</taxon>
        <taxon>Dipodascales</taxon>
        <taxon>Trichomonascaceae</taxon>
        <taxon>Trichomonascus</taxon>
        <taxon>Trichomonascus ciferrii complex</taxon>
    </lineage>
</organism>
<dbReference type="SUPFAM" id="SSF82199">
    <property type="entry name" value="SET domain"/>
    <property type="match status" value="1"/>
</dbReference>
<name>A0A642US85_9ASCO</name>
<evidence type="ECO:0000256" key="6">
    <source>
        <dbReference type="ARBA" id="ARBA00048619"/>
    </source>
</evidence>
<evidence type="ECO:0000313" key="9">
    <source>
        <dbReference type="EMBL" id="KAA8904317.1"/>
    </source>
</evidence>
<feature type="region of interest" description="Disordered" evidence="7">
    <location>
        <begin position="412"/>
        <end position="438"/>
    </location>
</feature>
<keyword evidence="10" id="KW-1185">Reference proteome</keyword>
<accession>A0A642US85</accession>
<dbReference type="Proteomes" id="UP000761534">
    <property type="component" value="Unassembled WGS sequence"/>
</dbReference>
<dbReference type="InterPro" id="IPR001214">
    <property type="entry name" value="SET_dom"/>
</dbReference>
<dbReference type="Gene3D" id="1.10.220.160">
    <property type="match status" value="1"/>
</dbReference>
<dbReference type="OrthoDB" id="438641at2759"/>
<evidence type="ECO:0000256" key="2">
    <source>
        <dbReference type="ARBA" id="ARBA00022679"/>
    </source>
</evidence>
<dbReference type="Pfam" id="PF00856">
    <property type="entry name" value="SET"/>
    <property type="match status" value="1"/>
</dbReference>
<dbReference type="EMBL" id="SWFS01000431">
    <property type="protein sequence ID" value="KAA8904317.1"/>
    <property type="molecule type" value="Genomic_DNA"/>
</dbReference>
<keyword evidence="2" id="KW-0808">Transferase</keyword>
<dbReference type="VEuPathDB" id="FungiDB:TRICI_005543"/>
<dbReference type="InterPro" id="IPR046341">
    <property type="entry name" value="SET_dom_sf"/>
</dbReference>
<dbReference type="AlphaFoldDB" id="A0A642US85"/>
<gene>
    <name evidence="9" type="ORF">TRICI_005543</name>
</gene>
<comment type="caution">
    <text evidence="9">The sequence shown here is derived from an EMBL/GenBank/DDBJ whole genome shotgun (WGS) entry which is preliminary data.</text>
</comment>
<dbReference type="Gene3D" id="6.10.140.2220">
    <property type="match status" value="1"/>
</dbReference>
<keyword evidence="3" id="KW-0949">S-adenosyl-L-methionine</keyword>
<sequence>MGDTNGQSKTTEGEYTPHEREVVGSVIEIWKKNPATETLGNAKLHQLVKREHPTWSLSEKRLKNLLKQHGLQTHTPIVQYVSETVSAPTPGLELPPGVRLEMTKSRGKALYAARAFSEGDLIWEEEPLVLVAPLDVIPLMRKTLACAHCARPFQQRSKAGGVPMGGSDCKTCPARWCGPKCRKADCIHAALWHQAGHTRVKEDVWQRFEQFCLENEWNAAYGYGIVLLNMLKDPSKGKLRKKIDAMAQVRQDVRQKAVDSAQPQSSNPFGGGGGGLLQEQYEALWKEGYELLRDAVGPSYTLTYDEWMLGLGMFNINNLDGNLFLTQSHLNHSCAPNVDVKIVGRTAGIKVYAKRAIKQGEELLTTYVNPNDPLAKRRYDLRVNWGFQCNCTRCKEEDKEATQAAEAQLSGLTLATPMADRTRRKSVRFDEKPQLQSS</sequence>
<protein>
    <recommendedName>
        <fullName evidence="5">Histone-lysine N-methyltransferase SET5</fullName>
    </recommendedName>
    <alternativeName>
        <fullName evidence="4">SET domain-containing protein 5</fullName>
    </alternativeName>
</protein>
<dbReference type="PANTHER" id="PTHR46402:SF2">
    <property type="entry name" value="HISTONE-LYSINE N-TRIMETHYLTRANSFERASE SMYD5"/>
    <property type="match status" value="1"/>
</dbReference>
<feature type="domain" description="SET" evidence="8">
    <location>
        <begin position="96"/>
        <end position="368"/>
    </location>
</feature>
<dbReference type="PROSITE" id="PS50280">
    <property type="entry name" value="SET"/>
    <property type="match status" value="1"/>
</dbReference>
<evidence type="ECO:0000256" key="1">
    <source>
        <dbReference type="ARBA" id="ARBA00022603"/>
    </source>
</evidence>